<keyword evidence="2" id="KW-1133">Transmembrane helix</keyword>
<dbReference type="Proteomes" id="UP001165541">
    <property type="component" value="Unassembled WGS sequence"/>
</dbReference>
<gene>
    <name evidence="3" type="ORF">M8A51_07950</name>
</gene>
<name>A0ABT0YL54_9BURK</name>
<evidence type="ECO:0000313" key="4">
    <source>
        <dbReference type="Proteomes" id="UP001165541"/>
    </source>
</evidence>
<comment type="caution">
    <text evidence="3">The sequence shown here is derived from an EMBL/GenBank/DDBJ whole genome shotgun (WGS) entry which is preliminary data.</text>
</comment>
<keyword evidence="2" id="KW-0472">Membrane</keyword>
<feature type="transmembrane region" description="Helical" evidence="2">
    <location>
        <begin position="15"/>
        <end position="35"/>
    </location>
</feature>
<evidence type="ECO:0008006" key="5">
    <source>
        <dbReference type="Google" id="ProtNLM"/>
    </source>
</evidence>
<evidence type="ECO:0000313" key="3">
    <source>
        <dbReference type="EMBL" id="MCM5679461.1"/>
    </source>
</evidence>
<feature type="region of interest" description="Disordered" evidence="1">
    <location>
        <begin position="87"/>
        <end position="116"/>
    </location>
</feature>
<keyword evidence="2" id="KW-0812">Transmembrane</keyword>
<evidence type="ECO:0000256" key="2">
    <source>
        <dbReference type="SAM" id="Phobius"/>
    </source>
</evidence>
<dbReference type="EMBL" id="JAMKFE010000004">
    <property type="protein sequence ID" value="MCM5679461.1"/>
    <property type="molecule type" value="Genomic_DNA"/>
</dbReference>
<keyword evidence="4" id="KW-1185">Reference proteome</keyword>
<sequence>MNTAVLRPGFGRPPWLHAGFLLSLLVHLALLLWLAGWKVTSPEPGTTIPRPLEVRWLPPAEPAAARPPKIASRPARTRARERIAVAPPQAATTATVNDTTVPPSPAPPSAAPPAAAAPWSLDLRVPPVPAAPSPAGQAMADPRANVRSAPVDAMARRLTGTTHRTEQRMARGWVVREGTRCWEVRPARANDLHPFDATMQPIPHGVRSCEDD</sequence>
<protein>
    <recommendedName>
        <fullName evidence="5">Protein TonB</fullName>
    </recommendedName>
</protein>
<evidence type="ECO:0000256" key="1">
    <source>
        <dbReference type="SAM" id="MobiDB-lite"/>
    </source>
</evidence>
<feature type="compositionally biased region" description="Pro residues" evidence="1">
    <location>
        <begin position="102"/>
        <end position="111"/>
    </location>
</feature>
<accession>A0ABT0YL54</accession>
<organism evidence="3 4">
    <name type="scientific">Caldimonas mangrovi</name>
    <dbReference type="NCBI Taxonomy" id="2944811"/>
    <lineage>
        <taxon>Bacteria</taxon>
        <taxon>Pseudomonadati</taxon>
        <taxon>Pseudomonadota</taxon>
        <taxon>Betaproteobacteria</taxon>
        <taxon>Burkholderiales</taxon>
        <taxon>Sphaerotilaceae</taxon>
        <taxon>Caldimonas</taxon>
    </lineage>
</organism>
<dbReference type="RefSeq" id="WP_251777671.1">
    <property type="nucleotide sequence ID" value="NZ_JAMKFE010000004.1"/>
</dbReference>
<reference evidence="3" key="1">
    <citation type="submission" date="2022-05" db="EMBL/GenBank/DDBJ databases">
        <title>Schlegelella sp. nov., isolated from mangrove soil.</title>
        <authorList>
            <person name="Liu Y."/>
            <person name="Ge X."/>
            <person name="Liu W."/>
        </authorList>
    </citation>
    <scope>NUCLEOTIDE SEQUENCE</scope>
    <source>
        <strain evidence="3">S2-27</strain>
    </source>
</reference>
<proteinExistence type="predicted"/>